<dbReference type="Pfam" id="PF01370">
    <property type="entry name" value="Epimerase"/>
    <property type="match status" value="1"/>
</dbReference>
<comment type="pathway">
    <text evidence="3">Carbohydrate metabolism; galactose metabolism.</text>
</comment>
<comment type="catalytic activity">
    <reaction evidence="1">
        <text>UDP-alpha-D-glucose = UDP-alpha-D-galactose</text>
        <dbReference type="Rhea" id="RHEA:22168"/>
        <dbReference type="ChEBI" id="CHEBI:58885"/>
        <dbReference type="ChEBI" id="CHEBI:66914"/>
        <dbReference type="EC" id="5.1.3.2"/>
    </reaction>
</comment>
<keyword evidence="9" id="KW-0119">Carbohydrate metabolism</keyword>
<dbReference type="InterPro" id="IPR036291">
    <property type="entry name" value="NAD(P)-bd_dom_sf"/>
</dbReference>
<comment type="similarity">
    <text evidence="4">Belongs to the NAD(P)-dependent epimerase/dehydratase family.</text>
</comment>
<keyword evidence="14" id="KW-1185">Reference proteome</keyword>
<dbReference type="EMBL" id="JBEXZR010000018">
    <property type="protein sequence ID" value="MEU0709627.1"/>
    <property type="molecule type" value="Genomic_DNA"/>
</dbReference>
<gene>
    <name evidence="13" type="primary">galE</name>
    <name evidence="13" type="ORF">ABZ508_19920</name>
</gene>
<dbReference type="NCBIfam" id="TIGR01179">
    <property type="entry name" value="galE"/>
    <property type="match status" value="1"/>
</dbReference>
<evidence type="ECO:0000256" key="9">
    <source>
        <dbReference type="ARBA" id="ARBA00023277"/>
    </source>
</evidence>
<evidence type="ECO:0000256" key="7">
    <source>
        <dbReference type="ARBA" id="ARBA00023027"/>
    </source>
</evidence>
<comment type="caution">
    <text evidence="13">The sequence shown here is derived from an EMBL/GenBank/DDBJ whole genome shotgun (WGS) entry which is preliminary data.</text>
</comment>
<feature type="domain" description="NAD-dependent epimerase/dehydratase" evidence="12">
    <location>
        <begin position="4"/>
        <end position="248"/>
    </location>
</feature>
<keyword evidence="7" id="KW-0520">NAD</keyword>
<accession>A0ABV2W7X9</accession>
<evidence type="ECO:0000256" key="3">
    <source>
        <dbReference type="ARBA" id="ARBA00004947"/>
    </source>
</evidence>
<protein>
    <recommendedName>
        <fullName evidence="6">UDP-glucose 4-epimerase</fullName>
        <ecNumber evidence="5">5.1.3.2</ecNumber>
    </recommendedName>
    <alternativeName>
        <fullName evidence="11">Galactowaldenase</fullName>
    </alternativeName>
    <alternativeName>
        <fullName evidence="10">UDP-galactose 4-epimerase</fullName>
    </alternativeName>
</protein>
<evidence type="ECO:0000259" key="12">
    <source>
        <dbReference type="Pfam" id="PF01370"/>
    </source>
</evidence>
<evidence type="ECO:0000313" key="13">
    <source>
        <dbReference type="EMBL" id="MEU0709627.1"/>
    </source>
</evidence>
<organism evidence="13 14">
    <name type="scientific">Streptomyces lavendulocolor</name>
    <dbReference type="NCBI Taxonomy" id="67316"/>
    <lineage>
        <taxon>Bacteria</taxon>
        <taxon>Bacillati</taxon>
        <taxon>Actinomycetota</taxon>
        <taxon>Actinomycetes</taxon>
        <taxon>Kitasatosporales</taxon>
        <taxon>Streptomycetaceae</taxon>
        <taxon>Streptomyces</taxon>
    </lineage>
</organism>
<reference evidence="13 14" key="1">
    <citation type="submission" date="2024-06" db="EMBL/GenBank/DDBJ databases">
        <title>The Natural Products Discovery Center: Release of the First 8490 Sequenced Strains for Exploring Actinobacteria Biosynthetic Diversity.</title>
        <authorList>
            <person name="Kalkreuter E."/>
            <person name="Kautsar S.A."/>
            <person name="Yang D."/>
            <person name="Bader C.D."/>
            <person name="Teijaro C.N."/>
            <person name="Fluegel L."/>
            <person name="Davis C.M."/>
            <person name="Simpson J.R."/>
            <person name="Lauterbach L."/>
            <person name="Steele A.D."/>
            <person name="Gui C."/>
            <person name="Meng S."/>
            <person name="Li G."/>
            <person name="Viehrig K."/>
            <person name="Ye F."/>
            <person name="Su P."/>
            <person name="Kiefer A.F."/>
            <person name="Nichols A."/>
            <person name="Cepeda A.J."/>
            <person name="Yan W."/>
            <person name="Fan B."/>
            <person name="Jiang Y."/>
            <person name="Adhikari A."/>
            <person name="Zheng C.-J."/>
            <person name="Schuster L."/>
            <person name="Cowan T.M."/>
            <person name="Smanski M.J."/>
            <person name="Chevrette M.G."/>
            <person name="De Carvalho L.P.S."/>
            <person name="Shen B."/>
        </authorList>
    </citation>
    <scope>NUCLEOTIDE SEQUENCE [LARGE SCALE GENOMIC DNA]</scope>
    <source>
        <strain evidence="13 14">NPDC006337</strain>
    </source>
</reference>
<dbReference type="InterPro" id="IPR001509">
    <property type="entry name" value="Epimerase_deHydtase"/>
</dbReference>
<evidence type="ECO:0000256" key="2">
    <source>
        <dbReference type="ARBA" id="ARBA00001911"/>
    </source>
</evidence>
<dbReference type="PANTHER" id="PTHR43725">
    <property type="entry name" value="UDP-GLUCOSE 4-EPIMERASE"/>
    <property type="match status" value="1"/>
</dbReference>
<comment type="cofactor">
    <cofactor evidence="2">
        <name>NAD(+)</name>
        <dbReference type="ChEBI" id="CHEBI:57540"/>
    </cofactor>
</comment>
<evidence type="ECO:0000256" key="6">
    <source>
        <dbReference type="ARBA" id="ARBA00018569"/>
    </source>
</evidence>
<dbReference type="GO" id="GO:0003978">
    <property type="term" value="F:UDP-glucose 4-epimerase activity"/>
    <property type="evidence" value="ECO:0007669"/>
    <property type="project" value="UniProtKB-EC"/>
</dbReference>
<evidence type="ECO:0000256" key="10">
    <source>
        <dbReference type="ARBA" id="ARBA00031367"/>
    </source>
</evidence>
<dbReference type="InterPro" id="IPR005886">
    <property type="entry name" value="UDP_G4E"/>
</dbReference>
<evidence type="ECO:0000313" key="14">
    <source>
        <dbReference type="Proteomes" id="UP001550378"/>
    </source>
</evidence>
<dbReference type="RefSeq" id="WP_359656831.1">
    <property type="nucleotide sequence ID" value="NZ_JBEXZO010000057.1"/>
</dbReference>
<keyword evidence="8 13" id="KW-0413">Isomerase</keyword>
<evidence type="ECO:0000256" key="4">
    <source>
        <dbReference type="ARBA" id="ARBA00007637"/>
    </source>
</evidence>
<dbReference type="Gene3D" id="3.40.50.720">
    <property type="entry name" value="NAD(P)-binding Rossmann-like Domain"/>
    <property type="match status" value="1"/>
</dbReference>
<evidence type="ECO:0000256" key="8">
    <source>
        <dbReference type="ARBA" id="ARBA00023235"/>
    </source>
</evidence>
<dbReference type="SUPFAM" id="SSF51735">
    <property type="entry name" value="NAD(P)-binding Rossmann-fold domains"/>
    <property type="match status" value="1"/>
</dbReference>
<evidence type="ECO:0000256" key="1">
    <source>
        <dbReference type="ARBA" id="ARBA00000083"/>
    </source>
</evidence>
<dbReference type="Gene3D" id="3.90.25.10">
    <property type="entry name" value="UDP-galactose 4-epimerase, domain 1"/>
    <property type="match status" value="1"/>
</dbReference>
<evidence type="ECO:0000256" key="5">
    <source>
        <dbReference type="ARBA" id="ARBA00013189"/>
    </source>
</evidence>
<dbReference type="EC" id="5.1.3.2" evidence="5"/>
<name>A0ABV2W7X9_9ACTN</name>
<proteinExistence type="inferred from homology"/>
<dbReference type="PANTHER" id="PTHR43725:SF53">
    <property type="entry name" value="UDP-ARABINOSE 4-EPIMERASE 1"/>
    <property type="match status" value="1"/>
</dbReference>
<dbReference type="Proteomes" id="UP001550378">
    <property type="component" value="Unassembled WGS sequence"/>
</dbReference>
<sequence>MTWMITGGTGYIGAHVARAMVEAGERVVVLDDVSSGVPERLPAGVPLVRGSLGDRDLVDRTLAGHGVTGVVHLAAKKQVGESVEQPLRYYRENVHGLTVLLEAVVAAGVGRFLFSSSAAVYGVPDVDLVSEDTPAVPINPYGETKLAGEWLVRATGRAHGIATACLRYFNVAGAARPELADTGVFNIIPMFFDRITRGEAPRIFGDDYPTPDGTCIRDYIHVADVADAHLAVARRLDGREGDLTLNVGRGVGVSVRELADLVAEVTGDGRAPVVEARRPGDAARAVASVDRITAELGWSASLGVREMVESAWEGWCLRHPEARAAVRVP</sequence>
<evidence type="ECO:0000256" key="11">
    <source>
        <dbReference type="ARBA" id="ARBA00033067"/>
    </source>
</evidence>